<protein>
    <submittedName>
        <fullName evidence="1">Uncharacterized protein</fullName>
    </submittedName>
</protein>
<keyword evidence="2" id="KW-1185">Reference proteome</keyword>
<dbReference type="RefSeq" id="WP_092885917.1">
    <property type="nucleotide sequence ID" value="NZ_CP061498.1"/>
</dbReference>
<evidence type="ECO:0000313" key="1">
    <source>
        <dbReference type="EMBL" id="SDW52126.1"/>
    </source>
</evidence>
<name>A0A1H2U7K3_9RHOB</name>
<dbReference type="Proteomes" id="UP000198539">
    <property type="component" value="Unassembled WGS sequence"/>
</dbReference>
<accession>A0A1H2U7K3</accession>
<dbReference type="OrthoDB" id="7868306at2"/>
<evidence type="ECO:0000313" key="2">
    <source>
        <dbReference type="Proteomes" id="UP000198539"/>
    </source>
</evidence>
<organism evidence="1 2">
    <name type="scientific">Roseicitreum antarcticum</name>
    <dbReference type="NCBI Taxonomy" id="564137"/>
    <lineage>
        <taxon>Bacteria</taxon>
        <taxon>Pseudomonadati</taxon>
        <taxon>Pseudomonadota</taxon>
        <taxon>Alphaproteobacteria</taxon>
        <taxon>Rhodobacterales</taxon>
        <taxon>Paracoccaceae</taxon>
        <taxon>Roseicitreum</taxon>
    </lineage>
</organism>
<dbReference type="EMBL" id="FNOM01000002">
    <property type="protein sequence ID" value="SDW52126.1"/>
    <property type="molecule type" value="Genomic_DNA"/>
</dbReference>
<reference evidence="1 2" key="1">
    <citation type="submission" date="2016-10" db="EMBL/GenBank/DDBJ databases">
        <authorList>
            <person name="de Groot N.N."/>
        </authorList>
    </citation>
    <scope>NUCLEOTIDE SEQUENCE [LARGE SCALE GENOMIC DNA]</scope>
    <source>
        <strain evidence="1 2">CGMCC 1.8894</strain>
    </source>
</reference>
<proteinExistence type="predicted"/>
<dbReference type="AlphaFoldDB" id="A0A1H2U7K3"/>
<gene>
    <name evidence="1" type="ORF">SAMN04488238_102303</name>
</gene>
<sequence>MPLYLVTRPNGASHMKNIAGIHAALVDAASGPAAIAAANALAAAGTANVARMDTPFAGFTATQVAATVQPGFVPAIVQGDFLGAAYSGASRGA</sequence>
<dbReference type="STRING" id="564137.SAMN04488238_102303"/>